<dbReference type="PANTHER" id="PTHR33835:SF1">
    <property type="entry name" value="METALLO-BETA-LACTAMASE DOMAIN-CONTAINING PROTEIN"/>
    <property type="match status" value="1"/>
</dbReference>
<sequence length="286" mass="31929">MPRQLTPLDPEAVLVIRDVLPNITTLSLPFARFGILKFGGRATIVKLSTGNLAIFSPTPLTPSVYATLSRLGNQVSYIAAPDLEHYLSLQSWSLAFPHARLICPSGLPEKLASQRQQSQSQSQPPSSPSSPPQQQPPPLEFHTVISRTQKSVTPEFDAEFDIEFVDVHPNREIAFFHRPTKTLIQADLLFNLPPKEQYSRTTEGRNVWDWVLGGLGGTGGKAWGQRCMVWYVFGRADREAFGRSVERIRGWGVRNIIPCHGDVVLGDGGEVWERVMKWYLAGKKGR</sequence>
<dbReference type="AlphaFoldDB" id="A0A2T3BFC2"/>
<dbReference type="SUPFAM" id="SSF56281">
    <property type="entry name" value="Metallo-hydrolase/oxidoreductase"/>
    <property type="match status" value="1"/>
</dbReference>
<gene>
    <name evidence="2" type="ORF">M430DRAFT_113511</name>
</gene>
<protein>
    <recommendedName>
        <fullName evidence="4">Metallo-beta-lactamase domain-containing protein</fullName>
    </recommendedName>
</protein>
<reference evidence="2 3" key="1">
    <citation type="journal article" date="2018" name="New Phytol.">
        <title>Comparative genomics and transcriptomics depict ericoid mycorrhizal fungi as versatile saprotrophs and plant mutualists.</title>
        <authorList>
            <person name="Martino E."/>
            <person name="Morin E."/>
            <person name="Grelet G.A."/>
            <person name="Kuo A."/>
            <person name="Kohler A."/>
            <person name="Daghino S."/>
            <person name="Barry K.W."/>
            <person name="Cichocki N."/>
            <person name="Clum A."/>
            <person name="Dockter R.B."/>
            <person name="Hainaut M."/>
            <person name="Kuo R.C."/>
            <person name="LaButti K."/>
            <person name="Lindahl B.D."/>
            <person name="Lindquist E.A."/>
            <person name="Lipzen A."/>
            <person name="Khouja H.R."/>
            <person name="Magnuson J."/>
            <person name="Murat C."/>
            <person name="Ohm R.A."/>
            <person name="Singer S.W."/>
            <person name="Spatafora J.W."/>
            <person name="Wang M."/>
            <person name="Veneault-Fourrey C."/>
            <person name="Henrissat B."/>
            <person name="Grigoriev I.V."/>
            <person name="Martin F.M."/>
            <person name="Perotto S."/>
        </authorList>
    </citation>
    <scope>NUCLEOTIDE SEQUENCE [LARGE SCALE GENOMIC DNA]</scope>
    <source>
        <strain evidence="2 3">ATCC 22711</strain>
    </source>
</reference>
<proteinExistence type="predicted"/>
<feature type="region of interest" description="Disordered" evidence="1">
    <location>
        <begin position="112"/>
        <end position="139"/>
    </location>
</feature>
<name>A0A2T3BFC2_AMORE</name>
<evidence type="ECO:0000313" key="3">
    <source>
        <dbReference type="Proteomes" id="UP000241818"/>
    </source>
</evidence>
<dbReference type="InParanoid" id="A0A2T3BFC2"/>
<dbReference type="InterPro" id="IPR036866">
    <property type="entry name" value="RibonucZ/Hydroxyglut_hydro"/>
</dbReference>
<dbReference type="Proteomes" id="UP000241818">
    <property type="component" value="Unassembled WGS sequence"/>
</dbReference>
<dbReference type="GeneID" id="36569596"/>
<dbReference type="RefSeq" id="XP_024725616.1">
    <property type="nucleotide sequence ID" value="XM_024861515.1"/>
</dbReference>
<dbReference type="PANTHER" id="PTHR33835">
    <property type="entry name" value="YALI0C07656P"/>
    <property type="match status" value="1"/>
</dbReference>
<feature type="compositionally biased region" description="Low complexity" evidence="1">
    <location>
        <begin position="113"/>
        <end position="124"/>
    </location>
</feature>
<dbReference type="OrthoDB" id="421671at2759"/>
<evidence type="ECO:0008006" key="4">
    <source>
        <dbReference type="Google" id="ProtNLM"/>
    </source>
</evidence>
<feature type="compositionally biased region" description="Pro residues" evidence="1">
    <location>
        <begin position="125"/>
        <end position="139"/>
    </location>
</feature>
<keyword evidence="3" id="KW-1185">Reference proteome</keyword>
<evidence type="ECO:0000313" key="2">
    <source>
        <dbReference type="EMBL" id="PSS28091.1"/>
    </source>
</evidence>
<dbReference type="InterPro" id="IPR025638">
    <property type="entry name" value="DUF4336"/>
</dbReference>
<dbReference type="EMBL" id="KZ679006">
    <property type="protein sequence ID" value="PSS28091.1"/>
    <property type="molecule type" value="Genomic_DNA"/>
</dbReference>
<evidence type="ECO:0000256" key="1">
    <source>
        <dbReference type="SAM" id="MobiDB-lite"/>
    </source>
</evidence>
<dbReference type="Pfam" id="PF14234">
    <property type="entry name" value="DUF4336"/>
    <property type="match status" value="1"/>
</dbReference>
<organism evidence="2 3">
    <name type="scientific">Amorphotheca resinae ATCC 22711</name>
    <dbReference type="NCBI Taxonomy" id="857342"/>
    <lineage>
        <taxon>Eukaryota</taxon>
        <taxon>Fungi</taxon>
        <taxon>Dikarya</taxon>
        <taxon>Ascomycota</taxon>
        <taxon>Pezizomycotina</taxon>
        <taxon>Leotiomycetes</taxon>
        <taxon>Helotiales</taxon>
        <taxon>Amorphothecaceae</taxon>
        <taxon>Amorphotheca</taxon>
    </lineage>
</organism>
<accession>A0A2T3BFC2</accession>